<protein>
    <submittedName>
        <fullName evidence="1">DUF4916 domain-containing protein</fullName>
    </submittedName>
</protein>
<evidence type="ECO:0000313" key="1">
    <source>
        <dbReference type="EMBL" id="NEN80120.1"/>
    </source>
</evidence>
<dbReference type="InterPro" id="IPR032582">
    <property type="entry name" value="DUF4916"/>
</dbReference>
<organism evidence="1 2">
    <name type="scientific">Nocardioides zeae</name>
    <dbReference type="NCBI Taxonomy" id="1457234"/>
    <lineage>
        <taxon>Bacteria</taxon>
        <taxon>Bacillati</taxon>
        <taxon>Actinomycetota</taxon>
        <taxon>Actinomycetes</taxon>
        <taxon>Propionibacteriales</taxon>
        <taxon>Nocardioidaceae</taxon>
        <taxon>Nocardioides</taxon>
    </lineage>
</organism>
<dbReference type="AlphaFoldDB" id="A0A6P0HP79"/>
<dbReference type="Pfam" id="PF16262">
    <property type="entry name" value="DUF4916"/>
    <property type="match status" value="1"/>
</dbReference>
<gene>
    <name evidence="1" type="ORF">G3T38_17810</name>
</gene>
<evidence type="ECO:0000313" key="2">
    <source>
        <dbReference type="Proteomes" id="UP000468687"/>
    </source>
</evidence>
<comment type="caution">
    <text evidence="1">The sequence shown here is derived from an EMBL/GenBank/DDBJ whole genome shotgun (WGS) entry which is preliminary data.</text>
</comment>
<keyword evidence="2" id="KW-1185">Reference proteome</keyword>
<dbReference type="SUPFAM" id="SSF55811">
    <property type="entry name" value="Nudix"/>
    <property type="match status" value="1"/>
</dbReference>
<sequence>MTLFGAHEPEREPNPEVFGVDAQASPGWLSQEGLAETRGRVPILYVEAVPVRVDHLGQVEKVGLLLRGSMDGRMSRSFVSGRVLLGETVRRALLRNLEKDLGPAAFPRIPASPVPFTVAEYLPLPGVTPLHDPRQHAVSLVYVVSVTGDCQPRQDALELTWLTPAEASAPEVLADMEGGRGVLLTQALAHLNALG</sequence>
<accession>A0A6P0HP79</accession>
<dbReference type="Proteomes" id="UP000468687">
    <property type="component" value="Unassembled WGS sequence"/>
</dbReference>
<proteinExistence type="predicted"/>
<dbReference type="EMBL" id="JAAGXA010000015">
    <property type="protein sequence ID" value="NEN80120.1"/>
    <property type="molecule type" value="Genomic_DNA"/>
</dbReference>
<name>A0A6P0HP79_9ACTN</name>
<dbReference type="InterPro" id="IPR015797">
    <property type="entry name" value="NUDIX_hydrolase-like_dom_sf"/>
</dbReference>
<dbReference type="Gene3D" id="3.90.79.10">
    <property type="entry name" value="Nucleoside Triphosphate Pyrophosphohydrolase"/>
    <property type="match status" value="1"/>
</dbReference>
<dbReference type="RefSeq" id="WP_163773784.1">
    <property type="nucleotide sequence ID" value="NZ_JAAGXA010000015.1"/>
</dbReference>
<reference evidence="1 2" key="1">
    <citation type="journal article" date="2014" name="Int. J. Syst. Evol. Microbiol.">
        <title>Nocardioides zeae sp. nov., isolated from the stem of Zea mays.</title>
        <authorList>
            <person name="Glaeser S.P."/>
            <person name="McInroy J.A."/>
            <person name="Busse H.J."/>
            <person name="Kampfer P."/>
        </authorList>
    </citation>
    <scope>NUCLEOTIDE SEQUENCE [LARGE SCALE GENOMIC DNA]</scope>
    <source>
        <strain evidence="1 2">JCM 30728</strain>
    </source>
</reference>